<reference evidence="1" key="1">
    <citation type="journal article" date="2014" name="Front. Microbiol.">
        <title>High frequency of phylogenetically diverse reductive dehalogenase-homologous genes in deep subseafloor sedimentary metagenomes.</title>
        <authorList>
            <person name="Kawai M."/>
            <person name="Futagami T."/>
            <person name="Toyoda A."/>
            <person name="Takaki Y."/>
            <person name="Nishi S."/>
            <person name="Hori S."/>
            <person name="Arai W."/>
            <person name="Tsubouchi T."/>
            <person name="Morono Y."/>
            <person name="Uchiyama I."/>
            <person name="Ito T."/>
            <person name="Fujiyama A."/>
            <person name="Inagaki F."/>
            <person name="Takami H."/>
        </authorList>
    </citation>
    <scope>NUCLEOTIDE SEQUENCE</scope>
    <source>
        <strain evidence="1">Expedition CK06-06</strain>
    </source>
</reference>
<gene>
    <name evidence="1" type="ORF">S12H4_22638</name>
</gene>
<name>X1TBL1_9ZZZZ</name>
<dbReference type="AlphaFoldDB" id="X1TBL1"/>
<sequence length="146" mass="18089">MAKLRNAKSYYGNTAEARKRQRANLTPGNTWDKRHKKELRLNCWWEVMPLGNIQEIYEMYVNERVIKDTPKVEIKDEKYLDEWWEELTIEDKEWIYKWDMKAYLKEMQSKILKDIYKCLEKKIKKERELRKKIKKERGARKKVFRV</sequence>
<proteinExistence type="predicted"/>
<accession>X1TBL1</accession>
<evidence type="ECO:0000313" key="1">
    <source>
        <dbReference type="EMBL" id="GAI77404.1"/>
    </source>
</evidence>
<protein>
    <submittedName>
        <fullName evidence="1">Uncharacterized protein</fullName>
    </submittedName>
</protein>
<dbReference type="EMBL" id="BARW01011846">
    <property type="protein sequence ID" value="GAI77404.1"/>
    <property type="molecule type" value="Genomic_DNA"/>
</dbReference>
<comment type="caution">
    <text evidence="1">The sequence shown here is derived from an EMBL/GenBank/DDBJ whole genome shotgun (WGS) entry which is preliminary data.</text>
</comment>
<organism evidence="1">
    <name type="scientific">marine sediment metagenome</name>
    <dbReference type="NCBI Taxonomy" id="412755"/>
    <lineage>
        <taxon>unclassified sequences</taxon>
        <taxon>metagenomes</taxon>
        <taxon>ecological metagenomes</taxon>
    </lineage>
</organism>